<evidence type="ECO:0000256" key="4">
    <source>
        <dbReference type="SAM" id="Phobius"/>
    </source>
</evidence>
<feature type="transmembrane region" description="Helical" evidence="4">
    <location>
        <begin position="376"/>
        <end position="398"/>
    </location>
</feature>
<dbReference type="CDD" id="cd07990">
    <property type="entry name" value="LPLAT_LCLAT1-like"/>
    <property type="match status" value="1"/>
</dbReference>
<organism evidence="6 7">
    <name type="scientific">Heterodera trifolii</name>
    <dbReference type="NCBI Taxonomy" id="157864"/>
    <lineage>
        <taxon>Eukaryota</taxon>
        <taxon>Metazoa</taxon>
        <taxon>Ecdysozoa</taxon>
        <taxon>Nematoda</taxon>
        <taxon>Chromadorea</taxon>
        <taxon>Rhabditida</taxon>
        <taxon>Tylenchina</taxon>
        <taxon>Tylenchomorpha</taxon>
        <taxon>Tylenchoidea</taxon>
        <taxon>Heteroderidae</taxon>
        <taxon>Heteroderinae</taxon>
        <taxon>Heterodera</taxon>
    </lineage>
</organism>
<dbReference type="InterPro" id="IPR032098">
    <property type="entry name" value="Acyltransf_C"/>
</dbReference>
<keyword evidence="2" id="KW-0808">Transferase</keyword>
<feature type="domain" description="Phospholipid/glycerol acyltransferase" evidence="5">
    <location>
        <begin position="101"/>
        <end position="240"/>
    </location>
</feature>
<evidence type="ECO:0000259" key="5">
    <source>
        <dbReference type="SMART" id="SM00563"/>
    </source>
</evidence>
<feature type="transmembrane region" description="Helical" evidence="4">
    <location>
        <begin position="27"/>
        <end position="52"/>
    </location>
</feature>
<keyword evidence="3" id="KW-0012">Acyltransferase</keyword>
<sequence length="426" mass="50244">MSVRLPLSLLKLFLVRFVPNVLSSLRGFLFALIVFATSVFGNYIVTLFLPLITVLNHHRQWRQLMDRAISFWMLIPLFFLHFVFRVRIRATGDQIYLNKPAIIVMNHRTRLDWFYFWLVLWRMNPWLMTTNRIALKQLLRHIPGAGFGMQGMVYVFLRRDLETDSVRMSRAVDYYADMGQSYQILMFPEGTDKTPSTTARSDQFADRQGLPRLRHVCPPFTSPHLINLFYVLYPRSSGFVHLAKKMRERKYLAYVYDVTVAYPGKLVQNETDMILRGRLAKNVHFDVRRISAEGIPLSDGDLHQWLTNLWTEKEERLGRFYSERIPSRRRFEPAEDGDGHCWPKDGRANAAIKVFGFCFWVSVVPVWLYHLTFLPFVQIGFAFLLFNYVIIYTVYGGIDELIMSKWERQREKQTQWKRAAEGEEII</sequence>
<dbReference type="Proteomes" id="UP001620626">
    <property type="component" value="Unassembled WGS sequence"/>
</dbReference>
<evidence type="ECO:0000256" key="1">
    <source>
        <dbReference type="ARBA" id="ARBA00008655"/>
    </source>
</evidence>
<dbReference type="SUPFAM" id="SSF69593">
    <property type="entry name" value="Glycerol-3-phosphate (1)-acyltransferase"/>
    <property type="match status" value="1"/>
</dbReference>
<dbReference type="SMART" id="SM00563">
    <property type="entry name" value="PlsC"/>
    <property type="match status" value="1"/>
</dbReference>
<evidence type="ECO:0000313" key="6">
    <source>
        <dbReference type="EMBL" id="KAL3088341.1"/>
    </source>
</evidence>
<dbReference type="PANTHER" id="PTHR10983">
    <property type="entry name" value="1-ACYLGLYCEROL-3-PHOSPHATE ACYLTRANSFERASE-RELATED"/>
    <property type="match status" value="1"/>
</dbReference>
<dbReference type="AlphaFoldDB" id="A0ABD2JCJ2"/>
<dbReference type="EMBL" id="JBICBT010001002">
    <property type="protein sequence ID" value="KAL3088341.1"/>
    <property type="molecule type" value="Genomic_DNA"/>
</dbReference>
<protein>
    <recommendedName>
        <fullName evidence="5">Phospholipid/glycerol acyltransferase domain-containing protein</fullName>
    </recommendedName>
</protein>
<dbReference type="Pfam" id="PF16076">
    <property type="entry name" value="Acyltransf_C"/>
    <property type="match status" value="1"/>
</dbReference>
<proteinExistence type="inferred from homology"/>
<gene>
    <name evidence="6" type="ORF">niasHT_023901</name>
</gene>
<keyword evidence="4" id="KW-1133">Transmembrane helix</keyword>
<feature type="transmembrane region" description="Helical" evidence="4">
    <location>
        <begin position="114"/>
        <end position="135"/>
    </location>
</feature>
<reference evidence="6 7" key="1">
    <citation type="submission" date="2024-10" db="EMBL/GenBank/DDBJ databases">
        <authorList>
            <person name="Kim D."/>
        </authorList>
    </citation>
    <scope>NUCLEOTIDE SEQUENCE [LARGE SCALE GENOMIC DNA]</scope>
    <source>
        <strain evidence="6">BH-2024</strain>
    </source>
</reference>
<name>A0ABD2JCJ2_9BILA</name>
<dbReference type="GO" id="GO:0016746">
    <property type="term" value="F:acyltransferase activity"/>
    <property type="evidence" value="ECO:0007669"/>
    <property type="project" value="UniProtKB-KW"/>
</dbReference>
<dbReference type="Pfam" id="PF01553">
    <property type="entry name" value="Acyltransferase"/>
    <property type="match status" value="1"/>
</dbReference>
<comment type="caution">
    <text evidence="6">The sequence shown here is derived from an EMBL/GenBank/DDBJ whole genome shotgun (WGS) entry which is preliminary data.</text>
</comment>
<keyword evidence="7" id="KW-1185">Reference proteome</keyword>
<feature type="transmembrane region" description="Helical" evidence="4">
    <location>
        <begin position="350"/>
        <end position="370"/>
    </location>
</feature>
<evidence type="ECO:0000256" key="2">
    <source>
        <dbReference type="ARBA" id="ARBA00022679"/>
    </source>
</evidence>
<keyword evidence="4" id="KW-0812">Transmembrane</keyword>
<evidence type="ECO:0000256" key="3">
    <source>
        <dbReference type="ARBA" id="ARBA00023315"/>
    </source>
</evidence>
<evidence type="ECO:0000313" key="7">
    <source>
        <dbReference type="Proteomes" id="UP001620626"/>
    </source>
</evidence>
<dbReference type="PANTHER" id="PTHR10983:SF20">
    <property type="entry name" value="LYSOPHOSPHATIDYLINOSITOL ACYLTRANSFERASE 10"/>
    <property type="match status" value="1"/>
</dbReference>
<keyword evidence="4" id="KW-0472">Membrane</keyword>
<feature type="transmembrane region" description="Helical" evidence="4">
    <location>
        <begin position="64"/>
        <end position="84"/>
    </location>
</feature>
<dbReference type="InterPro" id="IPR002123">
    <property type="entry name" value="Plipid/glycerol_acylTrfase"/>
</dbReference>
<accession>A0ABD2JCJ2</accession>
<comment type="similarity">
    <text evidence="1">Belongs to the 1-acyl-sn-glycerol-3-phosphate acyltransferase family.</text>
</comment>